<evidence type="ECO:0000313" key="1">
    <source>
        <dbReference type="EMBL" id="KAG5587706.1"/>
    </source>
</evidence>
<gene>
    <name evidence="1" type="ORF">H5410_048140</name>
</gene>
<keyword evidence="2" id="KW-1185">Reference proteome</keyword>
<sequence>MNPPKSVLVQLHKLFAKFFWGNYTGASNKHWVSWENMCYPKKEGGLGFRALDDMSNAFFAKLWWNFRTCTSLWSTEEVEHNIWWQVRGGNSSLRFDNLDKSRVHQYFIEGDNVKEEAGGKIANKAFTRDKEYIIESIKPQVGEGNDKPWWMGILGELSLSSMEEEDTIDNLRRMRIPIVSRSLMWGDIRYARAKGIGIATNTEAEVLAIHEALEYSYRNDLRNNNRNRFFKSEKMILNRLEGTMGNSREDRRY</sequence>
<evidence type="ECO:0000313" key="2">
    <source>
        <dbReference type="Proteomes" id="UP000824120"/>
    </source>
</evidence>
<dbReference type="OrthoDB" id="1243493at2759"/>
<comment type="caution">
    <text evidence="1">The sequence shown here is derived from an EMBL/GenBank/DDBJ whole genome shotgun (WGS) entry which is preliminary data.</text>
</comment>
<proteinExistence type="predicted"/>
<dbReference type="AlphaFoldDB" id="A0A9J5XJ25"/>
<dbReference type="EMBL" id="JACXVP010000009">
    <property type="protein sequence ID" value="KAG5587706.1"/>
    <property type="molecule type" value="Genomic_DNA"/>
</dbReference>
<dbReference type="PANTHER" id="PTHR33116">
    <property type="entry name" value="REVERSE TRANSCRIPTASE ZINC-BINDING DOMAIN-CONTAINING PROTEIN-RELATED-RELATED"/>
    <property type="match status" value="1"/>
</dbReference>
<name>A0A9J5XJ25_SOLCO</name>
<dbReference type="Proteomes" id="UP000824120">
    <property type="component" value="Chromosome 9"/>
</dbReference>
<dbReference type="PANTHER" id="PTHR33116:SF67">
    <property type="entry name" value="REVERSE TRANSCRIPTASE"/>
    <property type="match status" value="1"/>
</dbReference>
<accession>A0A9J5XJ25</accession>
<reference evidence="1 2" key="1">
    <citation type="submission" date="2020-09" db="EMBL/GenBank/DDBJ databases">
        <title>De no assembly of potato wild relative species, Solanum commersonii.</title>
        <authorList>
            <person name="Cho K."/>
        </authorList>
    </citation>
    <scope>NUCLEOTIDE SEQUENCE [LARGE SCALE GENOMIC DNA]</scope>
    <source>
        <strain evidence="1">LZ3.2</strain>
        <tissue evidence="1">Leaf</tissue>
    </source>
</reference>
<organism evidence="1 2">
    <name type="scientific">Solanum commersonii</name>
    <name type="common">Commerson's wild potato</name>
    <name type="synonym">Commerson's nightshade</name>
    <dbReference type="NCBI Taxonomy" id="4109"/>
    <lineage>
        <taxon>Eukaryota</taxon>
        <taxon>Viridiplantae</taxon>
        <taxon>Streptophyta</taxon>
        <taxon>Embryophyta</taxon>
        <taxon>Tracheophyta</taxon>
        <taxon>Spermatophyta</taxon>
        <taxon>Magnoliopsida</taxon>
        <taxon>eudicotyledons</taxon>
        <taxon>Gunneridae</taxon>
        <taxon>Pentapetalae</taxon>
        <taxon>asterids</taxon>
        <taxon>lamiids</taxon>
        <taxon>Solanales</taxon>
        <taxon>Solanaceae</taxon>
        <taxon>Solanoideae</taxon>
        <taxon>Solaneae</taxon>
        <taxon>Solanum</taxon>
    </lineage>
</organism>
<protein>
    <submittedName>
        <fullName evidence="1">Uncharacterized protein</fullName>
    </submittedName>
</protein>